<accession>A0A0C2BPQ1</accession>
<reference evidence="1 2" key="1">
    <citation type="submission" date="2014-12" db="EMBL/GenBank/DDBJ databases">
        <title>Denitrispirillum autotrophicum gen. nov., sp. nov., Denitrifying, Facultatively Autotrophic Bacteria Isolated from Rice Paddy Soil.</title>
        <authorList>
            <person name="Ishii S."/>
            <person name="Ashida N."/>
            <person name="Ohno H."/>
            <person name="Otsuka S."/>
            <person name="Yokota A."/>
            <person name="Senoo K."/>
        </authorList>
    </citation>
    <scope>NUCLEOTIDE SEQUENCE [LARGE SCALE GENOMIC DNA]</scope>
    <source>
        <strain evidence="1 2">TSA66</strain>
    </source>
</reference>
<dbReference type="Proteomes" id="UP000031572">
    <property type="component" value="Unassembled WGS sequence"/>
</dbReference>
<organism evidence="1 2">
    <name type="scientific">Noviherbaspirillum autotrophicum</name>
    <dbReference type="NCBI Taxonomy" id="709839"/>
    <lineage>
        <taxon>Bacteria</taxon>
        <taxon>Pseudomonadati</taxon>
        <taxon>Pseudomonadota</taxon>
        <taxon>Betaproteobacteria</taxon>
        <taxon>Burkholderiales</taxon>
        <taxon>Oxalobacteraceae</taxon>
        <taxon>Noviherbaspirillum</taxon>
    </lineage>
</organism>
<dbReference type="STRING" id="709839.TSA66_24540"/>
<keyword evidence="2" id="KW-1185">Reference proteome</keyword>
<protein>
    <submittedName>
        <fullName evidence="1">Uncharacterized protein</fullName>
    </submittedName>
</protein>
<sequence length="209" mass="21226">MSNGREHNTLILENNEIYTIYGNTVSGTFYVYGFINGTGQASNGSFSSSNLKDFAANGSVTSGTMSATYVAGASFNGTVSSGNQSLTFTGAPMPNSTYNYNTAPTLANIVGNWNMTEVSGTSVALSIASNGSFTASGGGCTATGTLTPRASGKNVFNVSLTFGAAPCETPGQTANGIALEYPLSSGKRELIIAGTNSARTDGALLVGSR</sequence>
<evidence type="ECO:0000313" key="2">
    <source>
        <dbReference type="Proteomes" id="UP000031572"/>
    </source>
</evidence>
<name>A0A0C2BPQ1_9BURK</name>
<comment type="caution">
    <text evidence="1">The sequence shown here is derived from an EMBL/GenBank/DDBJ whole genome shotgun (WGS) entry which is preliminary data.</text>
</comment>
<gene>
    <name evidence="1" type="ORF">TSA66_24540</name>
</gene>
<proteinExistence type="predicted"/>
<dbReference type="OrthoDB" id="9791183at2"/>
<dbReference type="EMBL" id="JWJG01000028">
    <property type="protein sequence ID" value="KIF83280.1"/>
    <property type="molecule type" value="Genomic_DNA"/>
</dbReference>
<dbReference type="AlphaFoldDB" id="A0A0C2BPQ1"/>
<dbReference type="RefSeq" id="WP_040041909.1">
    <property type="nucleotide sequence ID" value="NZ_JWJG01000028.1"/>
</dbReference>
<evidence type="ECO:0000313" key="1">
    <source>
        <dbReference type="EMBL" id="KIF83280.1"/>
    </source>
</evidence>